<reference evidence="1" key="1">
    <citation type="submission" date="2023-10" db="EMBL/GenBank/DDBJ databases">
        <title>Genome assemblies of two species of porcelain crab, Petrolisthes cinctipes and Petrolisthes manimaculis (Anomura: Porcellanidae).</title>
        <authorList>
            <person name="Angst P."/>
        </authorList>
    </citation>
    <scope>NUCLEOTIDE SEQUENCE</scope>
    <source>
        <strain evidence="1">PB745_01</strain>
        <tissue evidence="1">Gill</tissue>
    </source>
</reference>
<sequence>MGGDSVGYEVMGVDTVGYEMRWTFSCPHSLTPAAQVVARIDPPSLYYHMQCVPLLRRVPTTVLRTVTSAPSLCVLVVSPAGKSSVVCRTVLC</sequence>
<keyword evidence="2" id="KW-1185">Reference proteome</keyword>
<organism evidence="1 2">
    <name type="scientific">Petrolisthes cinctipes</name>
    <name type="common">Flat porcelain crab</name>
    <dbReference type="NCBI Taxonomy" id="88211"/>
    <lineage>
        <taxon>Eukaryota</taxon>
        <taxon>Metazoa</taxon>
        <taxon>Ecdysozoa</taxon>
        <taxon>Arthropoda</taxon>
        <taxon>Crustacea</taxon>
        <taxon>Multicrustacea</taxon>
        <taxon>Malacostraca</taxon>
        <taxon>Eumalacostraca</taxon>
        <taxon>Eucarida</taxon>
        <taxon>Decapoda</taxon>
        <taxon>Pleocyemata</taxon>
        <taxon>Anomura</taxon>
        <taxon>Galatheoidea</taxon>
        <taxon>Porcellanidae</taxon>
        <taxon>Petrolisthes</taxon>
    </lineage>
</organism>
<evidence type="ECO:0000313" key="1">
    <source>
        <dbReference type="EMBL" id="KAK3877193.1"/>
    </source>
</evidence>
<evidence type="ECO:0000313" key="2">
    <source>
        <dbReference type="Proteomes" id="UP001286313"/>
    </source>
</evidence>
<proteinExistence type="predicted"/>
<comment type="caution">
    <text evidence="1">The sequence shown here is derived from an EMBL/GenBank/DDBJ whole genome shotgun (WGS) entry which is preliminary data.</text>
</comment>
<dbReference type="Proteomes" id="UP001286313">
    <property type="component" value="Unassembled WGS sequence"/>
</dbReference>
<dbReference type="AlphaFoldDB" id="A0AAE1KMV6"/>
<gene>
    <name evidence="1" type="ORF">Pcinc_018079</name>
</gene>
<name>A0AAE1KMV6_PETCI</name>
<accession>A0AAE1KMV6</accession>
<dbReference type="EMBL" id="JAWQEG010001708">
    <property type="protein sequence ID" value="KAK3877193.1"/>
    <property type="molecule type" value="Genomic_DNA"/>
</dbReference>
<protein>
    <submittedName>
        <fullName evidence="1">Uncharacterized protein</fullName>
    </submittedName>
</protein>